<name>A0A243Q2L0_9ACTN</name>
<reference evidence="2 3" key="1">
    <citation type="submission" date="2017-05" db="EMBL/GenBank/DDBJ databases">
        <title>Biotechnological potential of actinobacteria isolated from South African environments.</title>
        <authorList>
            <person name="Le Roes-Hill M."/>
            <person name="Prins A."/>
            <person name="Durrell K.A."/>
        </authorList>
    </citation>
    <scope>NUCLEOTIDE SEQUENCE [LARGE SCALE GENOMIC DNA]</scope>
    <source>
        <strain evidence="2">M26</strain>
    </source>
</reference>
<dbReference type="AlphaFoldDB" id="A0A243Q2L0"/>
<evidence type="ECO:0000313" key="2">
    <source>
        <dbReference type="EMBL" id="OUC75511.1"/>
    </source>
</evidence>
<keyword evidence="3" id="KW-1185">Reference proteome</keyword>
<feature type="non-terminal residue" evidence="2">
    <location>
        <position position="197"/>
    </location>
</feature>
<protein>
    <submittedName>
        <fullName evidence="2">Uncharacterized protein</fullName>
    </submittedName>
</protein>
<dbReference type="RefSeq" id="WP_165781662.1">
    <property type="nucleotide sequence ID" value="NZ_NGFP01000542.1"/>
</dbReference>
<gene>
    <name evidence="2" type="ORF">CA984_44265</name>
</gene>
<sequence length="197" mass="20619">MYATVTDPESRSSTLSVEVEHDPAATGQGSGLIWSGTSQNTFTSGSEGNVSVPAGKLSDGWKLRWRARATAGGINGAWSPWSTFSVELSKPSVSALNVWPHRNGAATTLTPGLYATVTDPESRSSTLSVEVEHDPAATGQGSGLIWSGTSQNTFTSGSEGNVSVPAGKLSDGWKLRWRARATAGGINGAWSPWSTFF</sequence>
<organism evidence="2 3">
    <name type="scientific">Streptosporangium minutum</name>
    <dbReference type="NCBI Taxonomy" id="569862"/>
    <lineage>
        <taxon>Bacteria</taxon>
        <taxon>Bacillati</taxon>
        <taxon>Actinomycetota</taxon>
        <taxon>Actinomycetes</taxon>
        <taxon>Streptosporangiales</taxon>
        <taxon>Streptosporangiaceae</taxon>
        <taxon>Streptosporangium</taxon>
    </lineage>
</organism>
<dbReference type="Proteomes" id="UP000194761">
    <property type="component" value="Unassembled WGS sequence"/>
</dbReference>
<dbReference type="EMBL" id="NGFP01000542">
    <property type="protein sequence ID" value="OUC75511.1"/>
    <property type="molecule type" value="Genomic_DNA"/>
</dbReference>
<feature type="region of interest" description="Disordered" evidence="1">
    <location>
        <begin position="1"/>
        <end position="32"/>
    </location>
</feature>
<proteinExistence type="predicted"/>
<accession>A0A243Q2L0</accession>
<evidence type="ECO:0000256" key="1">
    <source>
        <dbReference type="SAM" id="MobiDB-lite"/>
    </source>
</evidence>
<evidence type="ECO:0000313" key="3">
    <source>
        <dbReference type="Proteomes" id="UP000194761"/>
    </source>
</evidence>
<comment type="caution">
    <text evidence="2">The sequence shown here is derived from an EMBL/GenBank/DDBJ whole genome shotgun (WGS) entry which is preliminary data.</text>
</comment>